<keyword evidence="1" id="KW-0812">Transmembrane</keyword>
<dbReference type="HOGENOM" id="CLU_2008641_0_0_11"/>
<feature type="transmembrane region" description="Helical" evidence="1">
    <location>
        <begin position="69"/>
        <end position="89"/>
    </location>
</feature>
<evidence type="ECO:0000313" key="3">
    <source>
        <dbReference type="Proteomes" id="UP000006247"/>
    </source>
</evidence>
<feature type="non-terminal residue" evidence="2">
    <location>
        <position position="124"/>
    </location>
</feature>
<dbReference type="RefSeq" id="WP_005521719.1">
    <property type="nucleotide sequence ID" value="NZ_EQ973329.1"/>
</dbReference>
<gene>
    <name evidence="2" type="ORF">CORMATOL_01891</name>
</gene>
<dbReference type="AlphaFoldDB" id="C0E4G6"/>
<name>C0E4G6_9CORY</name>
<organism evidence="2 3">
    <name type="scientific">Corynebacterium matruchotii ATCC 33806</name>
    <dbReference type="NCBI Taxonomy" id="566549"/>
    <lineage>
        <taxon>Bacteria</taxon>
        <taxon>Bacillati</taxon>
        <taxon>Actinomycetota</taxon>
        <taxon>Actinomycetes</taxon>
        <taxon>Mycobacteriales</taxon>
        <taxon>Corynebacteriaceae</taxon>
        <taxon>Corynebacterium</taxon>
    </lineage>
</organism>
<feature type="transmembrane region" description="Helical" evidence="1">
    <location>
        <begin position="7"/>
        <end position="23"/>
    </location>
</feature>
<accession>C0E4G6</accession>
<proteinExistence type="predicted"/>
<keyword evidence="1" id="KW-0472">Membrane</keyword>
<evidence type="ECO:0000256" key="1">
    <source>
        <dbReference type="SAM" id="Phobius"/>
    </source>
</evidence>
<feature type="transmembrane region" description="Helical" evidence="1">
    <location>
        <begin position="29"/>
        <end position="49"/>
    </location>
</feature>
<comment type="caution">
    <text evidence="2">The sequence shown here is derived from an EMBL/GenBank/DDBJ whole genome shotgun (WGS) entry which is preliminary data.</text>
</comment>
<reference evidence="2 3" key="1">
    <citation type="submission" date="2009-01" db="EMBL/GenBank/DDBJ databases">
        <authorList>
            <person name="Fulton L."/>
            <person name="Clifton S."/>
            <person name="Chinwalla A.T."/>
            <person name="Mitreva M."/>
            <person name="Sodergren E."/>
            <person name="Weinstock G."/>
            <person name="Clifton S."/>
            <person name="Dooling D.J."/>
            <person name="Fulton B."/>
            <person name="Minx P."/>
            <person name="Pepin K.H."/>
            <person name="Johnson M."/>
            <person name="Bhonagiri V."/>
            <person name="Nash W.E."/>
            <person name="Mardis E.R."/>
            <person name="Wilson R.K."/>
        </authorList>
    </citation>
    <scope>NUCLEOTIDE SEQUENCE [LARGE SCALE GENOMIC DNA]</scope>
    <source>
        <strain evidence="2 3">ATCC 33806</strain>
    </source>
</reference>
<keyword evidence="1" id="KW-1133">Transmembrane helix</keyword>
<sequence length="124" mass="13603">MVSDRSYVTTIATWVFVLVYASRPLLGSVLPSVVMPSVYVVVVIAALVAYRRVLVEAARRAWQHRARSFAIVVGGYLGILALTVAVGYLTQYLFDYFGVALADPQNTGELSQPRASLVRLILPM</sequence>
<dbReference type="Proteomes" id="UP000006247">
    <property type="component" value="Unassembled WGS sequence"/>
</dbReference>
<protein>
    <submittedName>
        <fullName evidence="2">Uncharacterized protein</fullName>
    </submittedName>
</protein>
<dbReference type="EMBL" id="ACEB01000025">
    <property type="protein sequence ID" value="EEG26571.1"/>
    <property type="molecule type" value="Genomic_DNA"/>
</dbReference>
<evidence type="ECO:0000313" key="2">
    <source>
        <dbReference type="EMBL" id="EEG26571.1"/>
    </source>
</evidence>